<evidence type="ECO:0000313" key="3">
    <source>
        <dbReference type="Proteomes" id="UP000199451"/>
    </source>
</evidence>
<keyword evidence="1" id="KW-0812">Transmembrane</keyword>
<dbReference type="Pfam" id="PF13197">
    <property type="entry name" value="DUF4013"/>
    <property type="match status" value="1"/>
</dbReference>
<evidence type="ECO:0008006" key="4">
    <source>
        <dbReference type="Google" id="ProtNLM"/>
    </source>
</evidence>
<sequence length="218" mass="22648">MIGQALSFPRSGDDWIPTLLIGGVLTVLGVLVIPVFLVQGYFLRVLRAAANGETEAPSFTDWGELLVDGLKLFVVNIAYSLILIIPYFALIFAVGLGGNNGPGALAAVLGLVVFVLALVVGFFIPAAFTNFAIEGDFGAAFDFGTIKDGAFTSDYATAWVLALVVGLVGGLVGAALSFVLVGIFVLFYVQVAVYYMFGRGFAKGLGRTGGGSATTSTL</sequence>
<dbReference type="InterPro" id="IPR025098">
    <property type="entry name" value="DUF4013"/>
</dbReference>
<dbReference type="AlphaFoldDB" id="A0A1G9SP08"/>
<dbReference type="STRING" id="660521.SAMN04487949_1435"/>
<dbReference type="OrthoDB" id="107590at2157"/>
<keyword evidence="3" id="KW-1185">Reference proteome</keyword>
<feature type="transmembrane region" description="Helical" evidence="1">
    <location>
        <begin position="178"/>
        <end position="197"/>
    </location>
</feature>
<accession>A0A1G9SP08</accession>
<dbReference type="RefSeq" id="WP_089695788.1">
    <property type="nucleotide sequence ID" value="NZ_FNHL01000002.1"/>
</dbReference>
<keyword evidence="1" id="KW-1133">Transmembrane helix</keyword>
<reference evidence="3" key="1">
    <citation type="submission" date="2016-10" db="EMBL/GenBank/DDBJ databases">
        <authorList>
            <person name="Varghese N."/>
            <person name="Submissions S."/>
        </authorList>
    </citation>
    <scope>NUCLEOTIDE SEQUENCE [LARGE SCALE GENOMIC DNA]</scope>
    <source>
        <strain evidence="3">CGMCC 1.10119</strain>
    </source>
</reference>
<dbReference type="Proteomes" id="UP000199451">
    <property type="component" value="Unassembled WGS sequence"/>
</dbReference>
<keyword evidence="1" id="KW-0472">Membrane</keyword>
<name>A0A1G9SP08_9EURY</name>
<gene>
    <name evidence="2" type="ORF">SAMN04487949_1435</name>
</gene>
<feature type="transmembrane region" description="Helical" evidence="1">
    <location>
        <begin position="104"/>
        <end position="133"/>
    </location>
</feature>
<feature type="transmembrane region" description="Helical" evidence="1">
    <location>
        <begin position="72"/>
        <end position="98"/>
    </location>
</feature>
<feature type="transmembrane region" description="Helical" evidence="1">
    <location>
        <begin position="154"/>
        <end position="172"/>
    </location>
</feature>
<feature type="transmembrane region" description="Helical" evidence="1">
    <location>
        <begin position="15"/>
        <end position="38"/>
    </location>
</feature>
<organism evidence="2 3">
    <name type="scientific">Halogranum gelatinilyticum</name>
    <dbReference type="NCBI Taxonomy" id="660521"/>
    <lineage>
        <taxon>Archaea</taxon>
        <taxon>Methanobacteriati</taxon>
        <taxon>Methanobacteriota</taxon>
        <taxon>Stenosarchaea group</taxon>
        <taxon>Halobacteria</taxon>
        <taxon>Halobacteriales</taxon>
        <taxon>Haloferacaceae</taxon>
    </lineage>
</organism>
<evidence type="ECO:0000313" key="2">
    <source>
        <dbReference type="EMBL" id="SDM37050.1"/>
    </source>
</evidence>
<proteinExistence type="predicted"/>
<evidence type="ECO:0000256" key="1">
    <source>
        <dbReference type="SAM" id="Phobius"/>
    </source>
</evidence>
<dbReference type="EMBL" id="FNHL01000002">
    <property type="protein sequence ID" value="SDM37050.1"/>
    <property type="molecule type" value="Genomic_DNA"/>
</dbReference>
<protein>
    <recommendedName>
        <fullName evidence="4">DUF4013 domain-containing protein</fullName>
    </recommendedName>
</protein>